<dbReference type="Proteomes" id="UP001321861">
    <property type="component" value="Chromosome"/>
</dbReference>
<comment type="catalytic activity">
    <reaction evidence="1 4">
        <text>alpha-D-glucosamine 6-phosphate + H2O = beta-D-fructose 6-phosphate + NH4(+)</text>
        <dbReference type="Rhea" id="RHEA:12172"/>
        <dbReference type="ChEBI" id="CHEBI:15377"/>
        <dbReference type="ChEBI" id="CHEBI:28938"/>
        <dbReference type="ChEBI" id="CHEBI:57634"/>
        <dbReference type="ChEBI" id="CHEBI:75989"/>
        <dbReference type="EC" id="3.5.99.6"/>
    </reaction>
</comment>
<dbReference type="GO" id="GO:0004342">
    <property type="term" value="F:glucosamine-6-phosphate deaminase activity"/>
    <property type="evidence" value="ECO:0007669"/>
    <property type="project" value="UniProtKB-UniRule"/>
</dbReference>
<comment type="pathway">
    <text evidence="4">Amino-sugar metabolism; N-acetylneuraminate degradation; D-fructose 6-phosphate from N-acetylneuraminate: step 5/5.</text>
</comment>
<dbReference type="KEGG" id="xap:XA3_13710"/>
<evidence type="ECO:0000313" key="6">
    <source>
        <dbReference type="EMBL" id="BDR58930.1"/>
    </source>
</evidence>
<dbReference type="GO" id="GO:0006046">
    <property type="term" value="P:N-acetylglucosamine catabolic process"/>
    <property type="evidence" value="ECO:0007669"/>
    <property type="project" value="TreeGrafter"/>
</dbReference>
<dbReference type="HAMAP" id="MF_01241">
    <property type="entry name" value="GlcN6P_deamin"/>
    <property type="match status" value="1"/>
</dbReference>
<proteinExistence type="inferred from homology"/>
<keyword evidence="2 4" id="KW-0378">Hydrolase</keyword>
<feature type="domain" description="Glucosamine/galactosamine-6-phosphate isomerase" evidence="5">
    <location>
        <begin position="17"/>
        <end position="218"/>
    </location>
</feature>
<gene>
    <name evidence="4 6" type="primary">nagB</name>
    <name evidence="6" type="ORF">XA3_13710</name>
</gene>
<evidence type="ECO:0000256" key="1">
    <source>
        <dbReference type="ARBA" id="ARBA00000644"/>
    </source>
</evidence>
<keyword evidence="7" id="KW-1185">Reference proteome</keyword>
<dbReference type="PANTHER" id="PTHR11280:SF5">
    <property type="entry name" value="GLUCOSAMINE-6-PHOSPHATE ISOMERASE"/>
    <property type="match status" value="1"/>
</dbReference>
<dbReference type="GO" id="GO:0005737">
    <property type="term" value="C:cytoplasm"/>
    <property type="evidence" value="ECO:0007669"/>
    <property type="project" value="TreeGrafter"/>
</dbReference>
<dbReference type="InterPro" id="IPR018321">
    <property type="entry name" value="Glucosamine6P_isomerase_CS"/>
</dbReference>
<dbReference type="PANTHER" id="PTHR11280">
    <property type="entry name" value="GLUCOSAMINE-6-PHOSPHATE ISOMERASE"/>
    <property type="match status" value="1"/>
</dbReference>
<dbReference type="Pfam" id="PF01182">
    <property type="entry name" value="Glucosamine_iso"/>
    <property type="match status" value="1"/>
</dbReference>
<accession>A0AAU9DBM4</accession>
<name>A0AAU9DBM4_9LACO</name>
<feature type="active site" description="Proton acceptor; for enolization step" evidence="4">
    <location>
        <position position="63"/>
    </location>
</feature>
<dbReference type="GO" id="GO:0006043">
    <property type="term" value="P:glucosamine catabolic process"/>
    <property type="evidence" value="ECO:0007669"/>
    <property type="project" value="TreeGrafter"/>
</dbReference>
<reference evidence="6 7" key="1">
    <citation type="journal article" date="2023" name="Microbiol. Spectr.">
        <title>Symbiosis of Carpenter Bees with Uncharacterized Lactic Acid Bacteria Showing NAD Auxotrophy.</title>
        <authorList>
            <person name="Kawasaki S."/>
            <person name="Ozawa K."/>
            <person name="Mori T."/>
            <person name="Yamamoto A."/>
            <person name="Ito M."/>
            <person name="Ohkuma M."/>
            <person name="Sakamoto M."/>
            <person name="Matsutani M."/>
        </authorList>
    </citation>
    <scope>NUCLEOTIDE SEQUENCE [LARGE SCALE GENOMIC DNA]</scope>
    <source>
        <strain evidence="6 7">XA3</strain>
    </source>
</reference>
<dbReference type="EMBL" id="AP026802">
    <property type="protein sequence ID" value="BDR58930.1"/>
    <property type="molecule type" value="Genomic_DNA"/>
</dbReference>
<keyword evidence="3 4" id="KW-0119">Carbohydrate metabolism</keyword>
<comment type="function">
    <text evidence="4">Catalyzes the reversible isomerization-deamination of glucosamine 6-phosphate (GlcN6P) to form fructose 6-phosphate (Fru6P) and ammonium ion.</text>
</comment>
<comment type="similarity">
    <text evidence="4">Belongs to the glucosamine/galactosamine-6-phosphate isomerase family. NagB subfamily.</text>
</comment>
<dbReference type="InterPro" id="IPR037171">
    <property type="entry name" value="NagB/RpiA_transferase-like"/>
</dbReference>
<evidence type="ECO:0000256" key="4">
    <source>
        <dbReference type="HAMAP-Rule" id="MF_01241"/>
    </source>
</evidence>
<feature type="active site" description="For ring-opening step" evidence="4">
    <location>
        <position position="136"/>
    </location>
</feature>
<dbReference type="FunFam" id="3.40.50.1360:FF:000003">
    <property type="entry name" value="Glucosamine-6-phosphate deaminase"/>
    <property type="match status" value="1"/>
</dbReference>
<protein>
    <recommendedName>
        <fullName evidence="4">Glucosamine-6-phosphate deaminase</fullName>
        <ecNumber evidence="4">3.5.99.6</ecNumber>
    </recommendedName>
    <alternativeName>
        <fullName evidence="4">GlcN6P deaminase</fullName>
        <shortName evidence="4">GNPDA</shortName>
    </alternativeName>
    <alternativeName>
        <fullName evidence="4">Glucosamine-6-phosphate isomerase</fullName>
    </alternativeName>
</protein>
<dbReference type="EC" id="3.5.99.6" evidence="4"/>
<evidence type="ECO:0000256" key="3">
    <source>
        <dbReference type="ARBA" id="ARBA00023277"/>
    </source>
</evidence>
<dbReference type="PROSITE" id="PS01161">
    <property type="entry name" value="GLC_GALNAC_ISOMERASE"/>
    <property type="match status" value="1"/>
</dbReference>
<feature type="active site" description="For ring-opening step" evidence="4">
    <location>
        <position position="129"/>
    </location>
</feature>
<dbReference type="SUPFAM" id="SSF100950">
    <property type="entry name" value="NagB/RpiA/CoA transferase-like"/>
    <property type="match status" value="1"/>
</dbReference>
<dbReference type="AlphaFoldDB" id="A0AAU9DBM4"/>
<sequence length="237" mass="26067">MDVRIVSSEEEGGKIALEMFKDQLAKNPASVFGLATGSSPEGFYREAVASDIDFTKATSINLDEYVGLDENNDQSYRYFMKDRLFDKKPFKKNYLPNGMADDLEAEVKNYDEIIRENPIDLQILGIGRNGHIGFNEPGTPTDITTHVVDLTPSTIEANARFFANEDEVPRQAISMGLGSIQKSKKIILFAYGEEKAKAIQGCIEGPVTTHVPASILQNLSDVTVIADNAATSLLKNK</sequence>
<dbReference type="GO" id="GO:0019262">
    <property type="term" value="P:N-acetylneuraminate catabolic process"/>
    <property type="evidence" value="ECO:0007669"/>
    <property type="project" value="UniProtKB-UniRule"/>
</dbReference>
<comment type="caution">
    <text evidence="4">Lacks conserved residue(s) required for the propagation of feature annotation.</text>
</comment>
<evidence type="ECO:0000256" key="2">
    <source>
        <dbReference type="ARBA" id="ARBA00022801"/>
    </source>
</evidence>
<dbReference type="InterPro" id="IPR004547">
    <property type="entry name" value="Glucosamine6P_isomerase"/>
</dbReference>
<dbReference type="GO" id="GO:0005975">
    <property type="term" value="P:carbohydrate metabolic process"/>
    <property type="evidence" value="ECO:0007669"/>
    <property type="project" value="InterPro"/>
</dbReference>
<dbReference type="CDD" id="cd01399">
    <property type="entry name" value="GlcN6P_deaminase"/>
    <property type="match status" value="1"/>
</dbReference>
<dbReference type="Gene3D" id="3.40.50.1360">
    <property type="match status" value="1"/>
</dbReference>
<dbReference type="GO" id="GO:0042802">
    <property type="term" value="F:identical protein binding"/>
    <property type="evidence" value="ECO:0007669"/>
    <property type="project" value="TreeGrafter"/>
</dbReference>
<feature type="active site" description="Proton acceptor; for ring-opening step" evidence="4">
    <location>
        <position position="131"/>
    </location>
</feature>
<dbReference type="RefSeq" id="WP_317634752.1">
    <property type="nucleotide sequence ID" value="NZ_AP026802.1"/>
</dbReference>
<dbReference type="InterPro" id="IPR006148">
    <property type="entry name" value="Glc/Gal-6P_isomerase"/>
</dbReference>
<evidence type="ECO:0000259" key="5">
    <source>
        <dbReference type="Pfam" id="PF01182"/>
    </source>
</evidence>
<evidence type="ECO:0000313" key="7">
    <source>
        <dbReference type="Proteomes" id="UP001321861"/>
    </source>
</evidence>
<organism evidence="6 7">
    <name type="scientific">Xylocopilactobacillus apicola</name>
    <dbReference type="NCBI Taxonomy" id="2932184"/>
    <lineage>
        <taxon>Bacteria</taxon>
        <taxon>Bacillati</taxon>
        <taxon>Bacillota</taxon>
        <taxon>Bacilli</taxon>
        <taxon>Lactobacillales</taxon>
        <taxon>Lactobacillaceae</taxon>
        <taxon>Xylocopilactobacillus</taxon>
    </lineage>
</organism>